<dbReference type="HOGENOM" id="CLU_866725_0_0_1"/>
<protein>
    <recommendedName>
        <fullName evidence="3">Cystatin domain-containing protein</fullName>
    </recommendedName>
</protein>
<dbReference type="eggNOG" id="ENOG502SC50">
    <property type="taxonomic scope" value="Eukaryota"/>
</dbReference>
<keyword evidence="5" id="KW-1185">Reference proteome</keyword>
<feature type="chain" id="PRO_5018773476" description="Cystatin domain-containing protein" evidence="2">
    <location>
        <begin position="28"/>
        <end position="321"/>
    </location>
</feature>
<dbReference type="Pfam" id="PF16845">
    <property type="entry name" value="SQAPI"/>
    <property type="match status" value="1"/>
</dbReference>
<evidence type="ECO:0000256" key="2">
    <source>
        <dbReference type="SAM" id="SignalP"/>
    </source>
</evidence>
<reference evidence="4 5" key="1">
    <citation type="journal article" date="2011" name="Science">
        <title>The ecoresponsive genome of Daphnia pulex.</title>
        <authorList>
            <person name="Colbourne J.K."/>
            <person name="Pfrender M.E."/>
            <person name="Gilbert D."/>
            <person name="Thomas W.K."/>
            <person name="Tucker A."/>
            <person name="Oakley T.H."/>
            <person name="Tokishita S."/>
            <person name="Aerts A."/>
            <person name="Arnold G.J."/>
            <person name="Basu M.K."/>
            <person name="Bauer D.J."/>
            <person name="Caceres C.E."/>
            <person name="Carmel L."/>
            <person name="Casola C."/>
            <person name="Choi J.H."/>
            <person name="Detter J.C."/>
            <person name="Dong Q."/>
            <person name="Dusheyko S."/>
            <person name="Eads B.D."/>
            <person name="Frohlich T."/>
            <person name="Geiler-Samerotte K.A."/>
            <person name="Gerlach D."/>
            <person name="Hatcher P."/>
            <person name="Jogdeo S."/>
            <person name="Krijgsveld J."/>
            <person name="Kriventseva E.V."/>
            <person name="Kultz D."/>
            <person name="Laforsch C."/>
            <person name="Lindquist E."/>
            <person name="Lopez J."/>
            <person name="Manak J.R."/>
            <person name="Muller J."/>
            <person name="Pangilinan J."/>
            <person name="Patwardhan R.P."/>
            <person name="Pitluck S."/>
            <person name="Pritham E.J."/>
            <person name="Rechtsteiner A."/>
            <person name="Rho M."/>
            <person name="Rogozin I.B."/>
            <person name="Sakarya O."/>
            <person name="Salamov A."/>
            <person name="Schaack S."/>
            <person name="Shapiro H."/>
            <person name="Shiga Y."/>
            <person name="Skalitzky C."/>
            <person name="Smith Z."/>
            <person name="Souvorov A."/>
            <person name="Sung W."/>
            <person name="Tang Z."/>
            <person name="Tsuchiya D."/>
            <person name="Tu H."/>
            <person name="Vos H."/>
            <person name="Wang M."/>
            <person name="Wolf Y.I."/>
            <person name="Yamagata H."/>
            <person name="Yamada T."/>
            <person name="Ye Y."/>
            <person name="Shaw J.R."/>
            <person name="Andrews J."/>
            <person name="Crease T.J."/>
            <person name="Tang H."/>
            <person name="Lucas S.M."/>
            <person name="Robertson H.M."/>
            <person name="Bork P."/>
            <person name="Koonin E.V."/>
            <person name="Zdobnov E.M."/>
            <person name="Grigoriev I.V."/>
            <person name="Lynch M."/>
            <person name="Boore J.L."/>
        </authorList>
    </citation>
    <scope>NUCLEOTIDE SEQUENCE [LARGE SCALE GENOMIC DNA]</scope>
</reference>
<dbReference type="GO" id="GO:0004869">
    <property type="term" value="F:cysteine-type endopeptidase inhibitor activity"/>
    <property type="evidence" value="ECO:0007669"/>
    <property type="project" value="InterPro"/>
</dbReference>
<accession>E9FU86</accession>
<keyword evidence="2" id="KW-0732">Signal</keyword>
<dbReference type="SMART" id="SM00043">
    <property type="entry name" value="CY"/>
    <property type="match status" value="2"/>
</dbReference>
<dbReference type="InterPro" id="IPR046350">
    <property type="entry name" value="Cystatin_sf"/>
</dbReference>
<dbReference type="PROSITE" id="PS00287">
    <property type="entry name" value="CYSTATIN"/>
    <property type="match status" value="2"/>
</dbReference>
<dbReference type="KEGG" id="dpx:DAPPUDRAFT_233515"/>
<feature type="domain" description="Cystatin" evidence="3">
    <location>
        <begin position="45"/>
        <end position="140"/>
    </location>
</feature>
<dbReference type="InterPro" id="IPR000010">
    <property type="entry name" value="Cystatin_dom"/>
</dbReference>
<gene>
    <name evidence="4" type="ORF">DAPPUDRAFT_233515</name>
</gene>
<dbReference type="Pfam" id="PF00031">
    <property type="entry name" value="Cystatin"/>
    <property type="match status" value="1"/>
</dbReference>
<dbReference type="InterPro" id="IPR018073">
    <property type="entry name" value="Prot_inh_cystat_CS"/>
</dbReference>
<evidence type="ECO:0000259" key="3">
    <source>
        <dbReference type="SMART" id="SM00043"/>
    </source>
</evidence>
<dbReference type="CDD" id="cd00042">
    <property type="entry name" value="CY"/>
    <property type="match status" value="2"/>
</dbReference>
<dbReference type="AlphaFoldDB" id="E9FU86"/>
<dbReference type="PANTHER" id="PTHR47364">
    <property type="entry name" value="CYSTEINE PROTEINASE INHIBITOR 5"/>
    <property type="match status" value="1"/>
</dbReference>
<evidence type="ECO:0000313" key="4">
    <source>
        <dbReference type="EMBL" id="EFX89502.1"/>
    </source>
</evidence>
<dbReference type="SUPFAM" id="SSF54403">
    <property type="entry name" value="Cystatin/monellin"/>
    <property type="match status" value="2"/>
</dbReference>
<proteinExistence type="inferred from homology"/>
<dbReference type="OrthoDB" id="6357437at2759"/>
<comment type="similarity">
    <text evidence="1">Belongs to the cystatin family.</text>
</comment>
<dbReference type="Proteomes" id="UP000000305">
    <property type="component" value="Unassembled WGS sequence"/>
</dbReference>
<feature type="domain" description="Cystatin" evidence="3">
    <location>
        <begin position="174"/>
        <end position="268"/>
    </location>
</feature>
<evidence type="ECO:0000313" key="5">
    <source>
        <dbReference type="Proteomes" id="UP000000305"/>
    </source>
</evidence>
<evidence type="ECO:0000256" key="1">
    <source>
        <dbReference type="ARBA" id="ARBA00009403"/>
    </source>
</evidence>
<name>E9FU86_DAPPU</name>
<feature type="signal peptide" evidence="2">
    <location>
        <begin position="1"/>
        <end position="27"/>
    </location>
</feature>
<dbReference type="PANTHER" id="PTHR47364:SF2">
    <property type="entry name" value="CYSTEINE PROTEINASE INHIBITOR 5"/>
    <property type="match status" value="1"/>
</dbReference>
<dbReference type="EMBL" id="GL732524">
    <property type="protein sequence ID" value="EFX89502.1"/>
    <property type="molecule type" value="Genomic_DNA"/>
</dbReference>
<sequence length="321" mass="34588">MSFSPTPKATLFLLVILTLTLIESAVSVSLTKRHIPGRVPGRPRKIVGGFSPIDVDDPNVKEIADFATSTISESSNSGPLSLIKIVKAESQVVAGRNYKLILELSSVVDGASETEETLCEVIVFHQPWTQTRKLSKSNCLPIKAIHSWTETRELGASLNCQIAQIEAVPETPAIMVGGFSPIDTDDASVKEMADFATTRISESSNSGPLALIKVVKAESQVVAGMNYKLTLELGSAADGAVGSNLICNVLVFHQSWTHTLELKESNCLAPIEAETDIVTEILRAIDGREDLSRLAGYLNASRETLIKEFPLTSSGNYEKCS</sequence>
<organism evidence="4 5">
    <name type="scientific">Daphnia pulex</name>
    <name type="common">Water flea</name>
    <dbReference type="NCBI Taxonomy" id="6669"/>
    <lineage>
        <taxon>Eukaryota</taxon>
        <taxon>Metazoa</taxon>
        <taxon>Ecdysozoa</taxon>
        <taxon>Arthropoda</taxon>
        <taxon>Crustacea</taxon>
        <taxon>Branchiopoda</taxon>
        <taxon>Diplostraca</taxon>
        <taxon>Cladocera</taxon>
        <taxon>Anomopoda</taxon>
        <taxon>Daphniidae</taxon>
        <taxon>Daphnia</taxon>
    </lineage>
</organism>
<dbReference type="InParanoid" id="E9FU86"/>
<dbReference type="Gene3D" id="3.10.450.10">
    <property type="match status" value="2"/>
</dbReference>